<dbReference type="EMBL" id="JAVIIW010000020">
    <property type="protein sequence ID" value="MDX8480275.1"/>
    <property type="molecule type" value="Genomic_DNA"/>
</dbReference>
<evidence type="ECO:0000256" key="5">
    <source>
        <dbReference type="SAM" id="Phobius"/>
    </source>
</evidence>
<comment type="subcellular location">
    <subcellularLocation>
        <location evidence="1">Cell membrane</location>
    </subcellularLocation>
</comment>
<keyword evidence="8" id="KW-1185">Reference proteome</keyword>
<keyword evidence="3 5" id="KW-0472">Membrane</keyword>
<dbReference type="InterPro" id="IPR017896">
    <property type="entry name" value="4Fe4S_Fe-S-bd"/>
</dbReference>
<feature type="transmembrane region" description="Helical" evidence="5">
    <location>
        <begin position="513"/>
        <end position="534"/>
    </location>
</feature>
<evidence type="ECO:0000313" key="7">
    <source>
        <dbReference type="EMBL" id="MDX8480275.1"/>
    </source>
</evidence>
<dbReference type="SMART" id="SM00900">
    <property type="entry name" value="FMN_bind"/>
    <property type="match status" value="1"/>
</dbReference>
<comment type="caution">
    <text evidence="7">The sequence shown here is derived from an EMBL/GenBank/DDBJ whole genome shotgun (WGS) entry which is preliminary data.</text>
</comment>
<dbReference type="RefSeq" id="WP_320288580.1">
    <property type="nucleotide sequence ID" value="NZ_JAVIIW010000020.1"/>
</dbReference>
<dbReference type="PIRSF" id="PIRSF036354">
    <property type="entry name" value="NosR"/>
    <property type="match status" value="1"/>
</dbReference>
<evidence type="ECO:0000256" key="2">
    <source>
        <dbReference type="ARBA" id="ARBA00022475"/>
    </source>
</evidence>
<feature type="transmembrane region" description="Helical" evidence="5">
    <location>
        <begin position="475"/>
        <end position="493"/>
    </location>
</feature>
<organism evidence="7 8">
    <name type="scientific">Mesorhizobium album</name>
    <dbReference type="NCBI Taxonomy" id="3072314"/>
    <lineage>
        <taxon>Bacteria</taxon>
        <taxon>Pseudomonadati</taxon>
        <taxon>Pseudomonadota</taxon>
        <taxon>Alphaproteobacteria</taxon>
        <taxon>Hyphomicrobiales</taxon>
        <taxon>Phyllobacteriaceae</taxon>
        <taxon>Mesorhizobium</taxon>
    </lineage>
</organism>
<protein>
    <submittedName>
        <fullName evidence="7">4Fe-4S binding protein</fullName>
    </submittedName>
</protein>
<evidence type="ECO:0000256" key="4">
    <source>
        <dbReference type="SAM" id="MobiDB-lite"/>
    </source>
</evidence>
<feature type="region of interest" description="Disordered" evidence="4">
    <location>
        <begin position="745"/>
        <end position="769"/>
    </location>
</feature>
<dbReference type="Proteomes" id="UP001287059">
    <property type="component" value="Unassembled WGS sequence"/>
</dbReference>
<dbReference type="PANTHER" id="PTHR30224:SF4">
    <property type="entry name" value="ELECTRON TRANSPORT PROTEIN YCCM-RELATED"/>
    <property type="match status" value="1"/>
</dbReference>
<gene>
    <name evidence="7" type="ORF">RFN28_17650</name>
</gene>
<feature type="domain" description="4Fe-4S ferredoxin-type" evidence="6">
    <location>
        <begin position="658"/>
        <end position="688"/>
    </location>
</feature>
<keyword evidence="2" id="KW-1003">Cell membrane</keyword>
<proteinExistence type="predicted"/>
<dbReference type="Pfam" id="PF04205">
    <property type="entry name" value="FMN_bind"/>
    <property type="match status" value="1"/>
</dbReference>
<feature type="transmembrane region" description="Helical" evidence="5">
    <location>
        <begin position="580"/>
        <end position="597"/>
    </location>
</feature>
<evidence type="ECO:0000256" key="3">
    <source>
        <dbReference type="ARBA" id="ARBA00023136"/>
    </source>
</evidence>
<evidence type="ECO:0000259" key="6">
    <source>
        <dbReference type="PROSITE" id="PS51379"/>
    </source>
</evidence>
<keyword evidence="5" id="KW-0812">Transmembrane</keyword>
<feature type="transmembrane region" description="Helical" evidence="5">
    <location>
        <begin position="617"/>
        <end position="634"/>
    </location>
</feature>
<reference evidence="7 8" key="1">
    <citation type="submission" date="2023-08" db="EMBL/GenBank/DDBJ databases">
        <title>Implementing the SeqCode for naming new Mesorhizobium species isolated from Vachellia karroo root nodules.</title>
        <authorList>
            <person name="Van Lill M."/>
        </authorList>
    </citation>
    <scope>NUCLEOTIDE SEQUENCE [LARGE SCALE GENOMIC DNA]</scope>
    <source>
        <strain evidence="7 8">VK24D</strain>
    </source>
</reference>
<dbReference type="Pfam" id="PF12801">
    <property type="entry name" value="Fer4_5"/>
    <property type="match status" value="2"/>
</dbReference>
<accession>A0ABU4Y2G5</accession>
<keyword evidence="5" id="KW-1133">Transmembrane helix</keyword>
<dbReference type="InterPro" id="IPR007329">
    <property type="entry name" value="FMN-bd"/>
</dbReference>
<dbReference type="SUPFAM" id="SSF54862">
    <property type="entry name" value="4Fe-4S ferredoxins"/>
    <property type="match status" value="1"/>
</dbReference>
<dbReference type="PANTHER" id="PTHR30224">
    <property type="entry name" value="ELECTRON TRANSPORT PROTEIN"/>
    <property type="match status" value="1"/>
</dbReference>
<sequence length="769" mass="84585">MKPDFGFGWRSAGLGFLACFLLLLVFLCPRAEADASGRLGEFLSGIKASDIDPAADSFGGVEGNPPAAKLLKGGQPVGYAFLTNDVVDSTGYSGKPINIVVGIDLDGKITGAKLVEHHEPIVLVGIPQAKIEHYIDGFVGRRVLDAGEESRMPVDIVSGATVTMMVIADSMTQSAVKIARSRNLGTGVADVASQPAHRSIDQTRSAVETWQALLGDGSVRRLAITNKELDDLFQRTGNAAALARPQAGDPNASFVDVYIALASVPTVGRSLLGDAEYDRLRQDLKPGQQAILVAGDGPYSFRGSGYVRGGIFDRIELIQSEGSIRFRDRNYRRIGAVAAEGAPDFPEIGVFVTPDGSNLDPGAPWRFQLLVQRATGALDKAFVTTGLDYSTPDKFLTAPVSPPAVVAPQAAVAPASAAVQPAAAADDEVPLWQRIWQARMFDVAIMLVAIGVLTGIFFFQDILVKWPRAYERIRLSYLAFTLLWLGWYEHAQLSVVNILTFFNSLRGDFRWDYFLRDPLIFILWSAVAAALLFWGRGAYCGWLCPFGALQEWTNRLARWAHIPQVRVPFWLNQRLWPFKYIIFLALFGLSFGSLGLAEEAAEVEPFKTAIILHFAREWWFVLFAVGCLAPGLFIERFYCRYLCPLGGALAVPARMRMFDWLKRYKECGSPCQRCSNDCPVQAIHPEGTINPNECIQCLNCQVLYHDDQRCPVVIQKRIKREKFLALQSPSMVPEPKRKPRVLVTVNGREPSVERKPAAGQAASLEGDDQ</sequence>
<dbReference type="InterPro" id="IPR052378">
    <property type="entry name" value="NosR_regulator"/>
</dbReference>
<feature type="transmembrane region" description="Helical" evidence="5">
    <location>
        <begin position="443"/>
        <end position="463"/>
    </location>
</feature>
<evidence type="ECO:0000256" key="1">
    <source>
        <dbReference type="ARBA" id="ARBA00004236"/>
    </source>
</evidence>
<dbReference type="PROSITE" id="PS51379">
    <property type="entry name" value="4FE4S_FER_2"/>
    <property type="match status" value="1"/>
</dbReference>
<name>A0ABU4Y2G5_9HYPH</name>
<evidence type="ECO:0000313" key="8">
    <source>
        <dbReference type="Proteomes" id="UP001287059"/>
    </source>
</evidence>
<dbReference type="InterPro" id="IPR011399">
    <property type="entry name" value="NosR"/>
</dbReference>